<sequence length="613" mass="65282">MKFDLKRSLFLSIAALGFIAVAGTTNAQNASAKTYAHVTSNQKMSTLAQNRNVNFTGTHALYTKAGTLKGARKVASQSTLMGLANSNVSTSNVRAYQVATTNRGSVYFKVVTFDGQYRGWIYGGKSLSSFGGGVTQYTTFNNQNLSTLTTAQQNATYKIANPGTANDFKTVTYQQPAWTQYKVGRAITDSTPYANTTFKIDQVGTRTRENDQWVHITATNAATTAPNGWILMSGLTQAQAPIADNAIQINLVDPSNNNNVVKSITVTRNGATKGTNFGYLDGNNWTISSSDRSSILNQIRGALNGTSYGLDNLSTAQIAQIAQTNFGSSTNIAVNKITNIADNAVRINFVKPDSTILKYSDWVKSGATKGANVGYLPSGNTNWALNSTDQANIQSQLVSALSGSGFQLDTTTNALTTAQIDQIARGTFGGQVYISVVPVPATTVSPITPYAFQGINLLSTHQLTGTSSSVIVGTVSLSEKTPQGGYITVTTNATDAIKDKTVVAKVLANYVDKDTALQAVNDAFKAEAQNEYSLANLNFNGFKGVSGASFSASDVMKYLSDNNMTTLTSPTYPVFNQDGTTKSTDSTITYKVSNGDLIPGTFGKPANAYYSYQ</sequence>
<feature type="signal peptide" evidence="1">
    <location>
        <begin position="1"/>
        <end position="27"/>
    </location>
</feature>
<comment type="caution">
    <text evidence="2">The sequence shown here is derived from an EMBL/GenBank/DDBJ whole genome shotgun (WGS) entry which is preliminary data.</text>
</comment>
<dbReference type="eggNOG" id="ENOG50309NW">
    <property type="taxonomic scope" value="Bacteria"/>
</dbReference>
<dbReference type="RefSeq" id="WP_020280863.1">
    <property type="nucleotide sequence ID" value="NZ_AZED01000011.1"/>
</dbReference>
<dbReference type="OrthoDB" id="2329257at2"/>
<evidence type="ECO:0000313" key="3">
    <source>
        <dbReference type="Proteomes" id="UP000016361"/>
    </source>
</evidence>
<name>S4PPE3_9LACO</name>
<dbReference type="STRING" id="1423780.FD05_GL000293"/>
<dbReference type="GeneID" id="301047579"/>
<proteinExistence type="predicted"/>
<protein>
    <submittedName>
        <fullName evidence="2">S-layer family protein</fullName>
    </submittedName>
</protein>
<evidence type="ECO:0000256" key="1">
    <source>
        <dbReference type="SAM" id="SignalP"/>
    </source>
</evidence>
<dbReference type="EMBL" id="BASH01000002">
    <property type="protein sequence ID" value="GAD16410.1"/>
    <property type="molecule type" value="Genomic_DNA"/>
</dbReference>
<dbReference type="Proteomes" id="UP000016361">
    <property type="component" value="Unassembled WGS sequence"/>
</dbReference>
<gene>
    <name evidence="2" type="ORF">LOT_0948</name>
</gene>
<keyword evidence="3" id="KW-1185">Reference proteome</keyword>
<reference evidence="3" key="1">
    <citation type="journal article" date="2013" name="Genome Announc.">
        <title>Draft Genome Sequence of D-Branched-Chain Amino Acid Producer Lactobacillus otakiensis JCM 15040T, Isolated from a Traditional Japanese Pickle.</title>
        <authorList>
            <person name="Doi K."/>
            <person name="Mori K."/>
            <person name="Mutaguchi Y."/>
            <person name="Tashiro K."/>
            <person name="Fujino Y."/>
            <person name="Ohmori T."/>
            <person name="Kuhara S."/>
            <person name="Ohshima T."/>
        </authorList>
    </citation>
    <scope>NUCLEOTIDE SEQUENCE [LARGE SCALE GENOMIC DNA]</scope>
    <source>
        <strain evidence="3">JCM 15040</strain>
    </source>
</reference>
<organism evidence="2 3">
    <name type="scientific">Lentilactobacillus otakiensis DSM 19908 = JCM 15040</name>
    <dbReference type="NCBI Taxonomy" id="1423780"/>
    <lineage>
        <taxon>Bacteria</taxon>
        <taxon>Bacillati</taxon>
        <taxon>Bacillota</taxon>
        <taxon>Bacilli</taxon>
        <taxon>Lactobacillales</taxon>
        <taxon>Lactobacillaceae</taxon>
        <taxon>Lentilactobacillus</taxon>
    </lineage>
</organism>
<keyword evidence="1" id="KW-0732">Signal</keyword>
<dbReference type="AlphaFoldDB" id="S4PPE3"/>
<accession>S4PPE3</accession>
<feature type="chain" id="PRO_5038550902" evidence="1">
    <location>
        <begin position="28"/>
        <end position="613"/>
    </location>
</feature>
<evidence type="ECO:0000313" key="2">
    <source>
        <dbReference type="EMBL" id="GAD16410.1"/>
    </source>
</evidence>